<organism evidence="2 3">
    <name type="scientific">Periconia macrospinosa</name>
    <dbReference type="NCBI Taxonomy" id="97972"/>
    <lineage>
        <taxon>Eukaryota</taxon>
        <taxon>Fungi</taxon>
        <taxon>Dikarya</taxon>
        <taxon>Ascomycota</taxon>
        <taxon>Pezizomycotina</taxon>
        <taxon>Dothideomycetes</taxon>
        <taxon>Pleosporomycetidae</taxon>
        <taxon>Pleosporales</taxon>
        <taxon>Massarineae</taxon>
        <taxon>Periconiaceae</taxon>
        <taxon>Periconia</taxon>
    </lineage>
</organism>
<keyword evidence="3" id="KW-1185">Reference proteome</keyword>
<protein>
    <submittedName>
        <fullName evidence="2">Uncharacterized protein</fullName>
    </submittedName>
</protein>
<accession>A0A2V1DFJ2</accession>
<proteinExistence type="predicted"/>
<evidence type="ECO:0000313" key="3">
    <source>
        <dbReference type="Proteomes" id="UP000244855"/>
    </source>
</evidence>
<keyword evidence="1" id="KW-0732">Signal</keyword>
<reference evidence="2 3" key="1">
    <citation type="journal article" date="2018" name="Sci. Rep.">
        <title>Comparative genomics provides insights into the lifestyle and reveals functional heterogeneity of dark septate endophytic fungi.</title>
        <authorList>
            <person name="Knapp D.G."/>
            <person name="Nemeth J.B."/>
            <person name="Barry K."/>
            <person name="Hainaut M."/>
            <person name="Henrissat B."/>
            <person name="Johnson J."/>
            <person name="Kuo A."/>
            <person name="Lim J.H.P."/>
            <person name="Lipzen A."/>
            <person name="Nolan M."/>
            <person name="Ohm R.A."/>
            <person name="Tamas L."/>
            <person name="Grigoriev I.V."/>
            <person name="Spatafora J.W."/>
            <person name="Nagy L.G."/>
            <person name="Kovacs G.M."/>
        </authorList>
    </citation>
    <scope>NUCLEOTIDE SEQUENCE [LARGE SCALE GENOMIC DNA]</scope>
    <source>
        <strain evidence="2 3">DSE2036</strain>
    </source>
</reference>
<dbReference type="Proteomes" id="UP000244855">
    <property type="component" value="Unassembled WGS sequence"/>
</dbReference>
<dbReference type="EMBL" id="KZ805479">
    <property type="protein sequence ID" value="PVH95949.1"/>
    <property type="molecule type" value="Genomic_DNA"/>
</dbReference>
<evidence type="ECO:0000256" key="1">
    <source>
        <dbReference type="SAM" id="SignalP"/>
    </source>
</evidence>
<evidence type="ECO:0000313" key="2">
    <source>
        <dbReference type="EMBL" id="PVH95949.1"/>
    </source>
</evidence>
<feature type="signal peptide" evidence="1">
    <location>
        <begin position="1"/>
        <end position="22"/>
    </location>
</feature>
<gene>
    <name evidence="2" type="ORF">DM02DRAFT_689106</name>
</gene>
<name>A0A2V1DFJ2_9PLEO</name>
<sequence length="154" mass="17603">MIFSTLFALMITILGTLGMALAVPAHPAVFREALLGQEEVMIIPTLLSRSNASIGKRDENIKHGWVQVKDNKDRIEMWEPAKEMWCWWLDNSKDKVKRTGTKFFINKGSICYFYEYPCNPSKGAAIFAIGNETETNFPSKEYKGFGCEKWPRSK</sequence>
<feature type="chain" id="PRO_5015841424" evidence="1">
    <location>
        <begin position="23"/>
        <end position="154"/>
    </location>
</feature>
<dbReference type="OrthoDB" id="3726190at2759"/>
<dbReference type="AlphaFoldDB" id="A0A2V1DFJ2"/>